<organism evidence="1 2">
    <name type="scientific">Fibrella forsythiae</name>
    <dbReference type="NCBI Taxonomy" id="2817061"/>
    <lineage>
        <taxon>Bacteria</taxon>
        <taxon>Pseudomonadati</taxon>
        <taxon>Bacteroidota</taxon>
        <taxon>Cytophagia</taxon>
        <taxon>Cytophagales</taxon>
        <taxon>Spirosomataceae</taxon>
        <taxon>Fibrella</taxon>
    </lineage>
</organism>
<evidence type="ECO:0000313" key="2">
    <source>
        <dbReference type="Proteomes" id="UP000664628"/>
    </source>
</evidence>
<dbReference type="RefSeq" id="WP_207332813.1">
    <property type="nucleotide sequence ID" value="NZ_JAFMYW010000014.1"/>
</dbReference>
<accession>A0ABS3JVB9</accession>
<dbReference type="EMBL" id="JAFMYW010000014">
    <property type="protein sequence ID" value="MBO0952862.1"/>
    <property type="molecule type" value="Genomic_DNA"/>
</dbReference>
<evidence type="ECO:0000313" key="1">
    <source>
        <dbReference type="EMBL" id="MBO0952862.1"/>
    </source>
</evidence>
<name>A0ABS3JVB9_9BACT</name>
<comment type="caution">
    <text evidence="1">The sequence shown here is derived from an EMBL/GenBank/DDBJ whole genome shotgun (WGS) entry which is preliminary data.</text>
</comment>
<sequence length="94" mass="10453">MNKLSLPPQRSKPTSEAEIEAIINKGGSPAPKQDVNPETIRHVNTRLTEGLIRQIDALRASRPRKMGSPKMGISLRDWIVEAVVEKLERETAAK</sequence>
<protein>
    <submittedName>
        <fullName evidence="1">Uncharacterized protein</fullName>
    </submittedName>
</protein>
<proteinExistence type="predicted"/>
<keyword evidence="2" id="KW-1185">Reference proteome</keyword>
<gene>
    <name evidence="1" type="ORF">J2I46_30075</name>
</gene>
<dbReference type="Proteomes" id="UP000664628">
    <property type="component" value="Unassembled WGS sequence"/>
</dbReference>
<reference evidence="1 2" key="1">
    <citation type="submission" date="2021-03" db="EMBL/GenBank/DDBJ databases">
        <title>Fibrella sp. HMF5405 genome sequencing and assembly.</title>
        <authorList>
            <person name="Kang H."/>
            <person name="Kim H."/>
            <person name="Bae S."/>
            <person name="Joh K."/>
        </authorList>
    </citation>
    <scope>NUCLEOTIDE SEQUENCE [LARGE SCALE GENOMIC DNA]</scope>
    <source>
        <strain evidence="1 2">HMF5405</strain>
    </source>
</reference>